<accession>A0ABV9MY03</accession>
<protein>
    <submittedName>
        <fullName evidence="3">Family 16 glycosylhydrolase</fullName>
    </submittedName>
</protein>
<dbReference type="InterPro" id="IPR050546">
    <property type="entry name" value="Glycosyl_Hydrlase_16"/>
</dbReference>
<proteinExistence type="inferred from homology"/>
<dbReference type="PROSITE" id="PS51257">
    <property type="entry name" value="PROKAR_LIPOPROTEIN"/>
    <property type="match status" value="1"/>
</dbReference>
<sequence length="251" mass="28603">MKKLVSCIATLIILASCQDTKTLIFEEEFDAKALNESIWNYELGDGCPNCGWGNNERQLYTKENASLKDGHLVITATKDDSLYHSSRITTAQKFEFQYGIIEVRAKLPTGQGVWPAIWMLGHDFKEIGWPACGEIDIMEYVGKNPHEIHTTLHTTDSHGNSKNTKITTLNNIEEGFHVYKTNWSKDAIEFFIDGKSVYTFNPEVKNDQTWPYNKPFYLLLNLAIGGNFGGPEVDDTIFPQDFIIDYVRVYK</sequence>
<name>A0ABV9MY03_9FLAO</name>
<evidence type="ECO:0000259" key="2">
    <source>
        <dbReference type="PROSITE" id="PS51762"/>
    </source>
</evidence>
<dbReference type="RefSeq" id="WP_387960080.1">
    <property type="nucleotide sequence ID" value="NZ_JBHSGP010000004.1"/>
</dbReference>
<evidence type="ECO:0000313" key="4">
    <source>
        <dbReference type="Proteomes" id="UP001595953"/>
    </source>
</evidence>
<dbReference type="CDD" id="cd08023">
    <property type="entry name" value="GH16_laminarinase_like"/>
    <property type="match status" value="1"/>
</dbReference>
<dbReference type="Proteomes" id="UP001595953">
    <property type="component" value="Unassembled WGS sequence"/>
</dbReference>
<dbReference type="Gene3D" id="2.60.120.200">
    <property type="match status" value="1"/>
</dbReference>
<comment type="caution">
    <text evidence="3">The sequence shown here is derived from an EMBL/GenBank/DDBJ whole genome shotgun (WGS) entry which is preliminary data.</text>
</comment>
<gene>
    <name evidence="3" type="ORF">ACFO5O_01050</name>
</gene>
<dbReference type="InterPro" id="IPR000757">
    <property type="entry name" value="Beta-glucanase-like"/>
</dbReference>
<organism evidence="3 4">
    <name type="scientific">Geojedonia litorea</name>
    <dbReference type="NCBI Taxonomy" id="1268269"/>
    <lineage>
        <taxon>Bacteria</taxon>
        <taxon>Pseudomonadati</taxon>
        <taxon>Bacteroidota</taxon>
        <taxon>Flavobacteriia</taxon>
        <taxon>Flavobacteriales</taxon>
        <taxon>Flavobacteriaceae</taxon>
        <taxon>Geojedonia</taxon>
    </lineage>
</organism>
<comment type="similarity">
    <text evidence="1">Belongs to the glycosyl hydrolase 16 family.</text>
</comment>
<reference evidence="4" key="1">
    <citation type="journal article" date="2019" name="Int. J. Syst. Evol. Microbiol.">
        <title>The Global Catalogue of Microorganisms (GCM) 10K type strain sequencing project: providing services to taxonomists for standard genome sequencing and annotation.</title>
        <authorList>
            <consortium name="The Broad Institute Genomics Platform"/>
            <consortium name="The Broad Institute Genome Sequencing Center for Infectious Disease"/>
            <person name="Wu L."/>
            <person name="Ma J."/>
        </authorList>
    </citation>
    <scope>NUCLEOTIDE SEQUENCE [LARGE SCALE GENOMIC DNA]</scope>
    <source>
        <strain evidence="4">CCUG 63682</strain>
    </source>
</reference>
<feature type="domain" description="GH16" evidence="2">
    <location>
        <begin position="18"/>
        <end position="251"/>
    </location>
</feature>
<evidence type="ECO:0000313" key="3">
    <source>
        <dbReference type="EMBL" id="MFC4720891.1"/>
    </source>
</evidence>
<dbReference type="Pfam" id="PF00722">
    <property type="entry name" value="Glyco_hydro_16"/>
    <property type="match status" value="1"/>
</dbReference>
<dbReference type="EMBL" id="JBHSGP010000004">
    <property type="protein sequence ID" value="MFC4720891.1"/>
    <property type="molecule type" value="Genomic_DNA"/>
</dbReference>
<dbReference type="PANTHER" id="PTHR10963:SF55">
    <property type="entry name" value="GLYCOSIDE HYDROLASE FAMILY 16 PROTEIN"/>
    <property type="match status" value="1"/>
</dbReference>
<dbReference type="SUPFAM" id="SSF49899">
    <property type="entry name" value="Concanavalin A-like lectins/glucanases"/>
    <property type="match status" value="1"/>
</dbReference>
<dbReference type="PROSITE" id="PS51762">
    <property type="entry name" value="GH16_2"/>
    <property type="match status" value="1"/>
</dbReference>
<dbReference type="PANTHER" id="PTHR10963">
    <property type="entry name" value="GLYCOSYL HYDROLASE-RELATED"/>
    <property type="match status" value="1"/>
</dbReference>
<keyword evidence="4" id="KW-1185">Reference proteome</keyword>
<dbReference type="InterPro" id="IPR013320">
    <property type="entry name" value="ConA-like_dom_sf"/>
</dbReference>
<evidence type="ECO:0000256" key="1">
    <source>
        <dbReference type="ARBA" id="ARBA00006865"/>
    </source>
</evidence>